<accession>A0A395MK09</accession>
<feature type="region of interest" description="Disordered" evidence="1">
    <location>
        <begin position="109"/>
        <end position="159"/>
    </location>
</feature>
<name>A0A395MK09_9HYPO</name>
<feature type="compositionally biased region" description="Polar residues" evidence="1">
    <location>
        <begin position="85"/>
        <end position="95"/>
    </location>
</feature>
<organism evidence="2 3">
    <name type="scientific">Fusarium flagelliforme</name>
    <dbReference type="NCBI Taxonomy" id="2675880"/>
    <lineage>
        <taxon>Eukaryota</taxon>
        <taxon>Fungi</taxon>
        <taxon>Dikarya</taxon>
        <taxon>Ascomycota</taxon>
        <taxon>Pezizomycotina</taxon>
        <taxon>Sordariomycetes</taxon>
        <taxon>Hypocreomycetidae</taxon>
        <taxon>Hypocreales</taxon>
        <taxon>Nectriaceae</taxon>
        <taxon>Fusarium</taxon>
        <taxon>Fusarium incarnatum-equiseti species complex</taxon>
    </lineage>
</organism>
<dbReference type="Proteomes" id="UP000265631">
    <property type="component" value="Unassembled WGS sequence"/>
</dbReference>
<dbReference type="EMBL" id="PXXK01000219">
    <property type="protein sequence ID" value="RFN48187.1"/>
    <property type="molecule type" value="Genomic_DNA"/>
</dbReference>
<feature type="region of interest" description="Disordered" evidence="1">
    <location>
        <begin position="22"/>
        <end position="95"/>
    </location>
</feature>
<gene>
    <name evidence="2" type="ORF">FIE12Z_7638</name>
</gene>
<feature type="compositionally biased region" description="Low complexity" evidence="1">
    <location>
        <begin position="72"/>
        <end position="84"/>
    </location>
</feature>
<protein>
    <submittedName>
        <fullName evidence="2">Uncharacterized protein</fullName>
    </submittedName>
</protein>
<sequence>MDSLHAEIFGDVNDEVEIDLYDQEPESSCTKPPKRSLGRDEDSQEKSSLELVLKPKTSHTQDDAEIIPPGPTENTNETTLTANTKSRITTENNTKTFARRLARTYSEEGAYASHATSDYRSESNASSDRLRLSSTKPRRRRRPQSSHTQPASSNRYDQYAVPIPDVPTYHRSSANLEVIKIGSDWHLLSTKCHIEKHVDGHSIHYHEHRHWTEALREPSHCSTCKRIQLKHNRIPEEVLFSDVDVTFINKAPRRGFSEEVWSAMIGKPLPIRGTRHAPARVVRSRQVSGTHITVLDIGTNPAKDNSHEID</sequence>
<reference evidence="2 3" key="1">
    <citation type="journal article" date="2018" name="PLoS Pathog.">
        <title>Evolution of structural diversity of trichothecenes, a family of toxins produced by plant pathogenic and entomopathogenic fungi.</title>
        <authorList>
            <person name="Proctor R.H."/>
            <person name="McCormick S.P."/>
            <person name="Kim H.S."/>
            <person name="Cardoza R.E."/>
            <person name="Stanley A.M."/>
            <person name="Lindo L."/>
            <person name="Kelly A."/>
            <person name="Brown D.W."/>
            <person name="Lee T."/>
            <person name="Vaughan M.M."/>
            <person name="Alexander N.J."/>
            <person name="Busman M."/>
            <person name="Gutierrez S."/>
        </authorList>
    </citation>
    <scope>NUCLEOTIDE SEQUENCE [LARGE SCALE GENOMIC DNA]</scope>
    <source>
        <strain evidence="2 3">NRRL 13405</strain>
    </source>
</reference>
<feature type="compositionally biased region" description="Basic and acidic residues" evidence="1">
    <location>
        <begin position="37"/>
        <end position="48"/>
    </location>
</feature>
<evidence type="ECO:0000313" key="2">
    <source>
        <dbReference type="EMBL" id="RFN48187.1"/>
    </source>
</evidence>
<evidence type="ECO:0000256" key="1">
    <source>
        <dbReference type="SAM" id="MobiDB-lite"/>
    </source>
</evidence>
<keyword evidence="3" id="KW-1185">Reference proteome</keyword>
<dbReference type="AlphaFoldDB" id="A0A395MK09"/>
<proteinExistence type="predicted"/>
<comment type="caution">
    <text evidence="2">The sequence shown here is derived from an EMBL/GenBank/DDBJ whole genome shotgun (WGS) entry which is preliminary data.</text>
</comment>
<feature type="compositionally biased region" description="Polar residues" evidence="1">
    <location>
        <begin position="114"/>
        <end position="127"/>
    </location>
</feature>
<evidence type="ECO:0000313" key="3">
    <source>
        <dbReference type="Proteomes" id="UP000265631"/>
    </source>
</evidence>